<comment type="function">
    <text evidence="1 7">Assembles around the rod to form the L-ring and probably protects the motor/basal body from shearing forces during rotation.</text>
</comment>
<keyword evidence="7" id="KW-0449">Lipoprotein</keyword>
<gene>
    <name evidence="7" type="primary">flgH</name>
    <name evidence="9" type="ORF">E2L05_04595</name>
</gene>
<dbReference type="OrthoDB" id="9789227at2"/>
<feature type="region of interest" description="Disordered" evidence="8">
    <location>
        <begin position="116"/>
        <end position="148"/>
    </location>
</feature>
<dbReference type="NCBIfam" id="NF001305">
    <property type="entry name" value="PRK00249.1-5"/>
    <property type="match status" value="1"/>
</dbReference>
<dbReference type="PROSITE" id="PS51257">
    <property type="entry name" value="PROKAR_LIPOPROTEIN"/>
    <property type="match status" value="1"/>
</dbReference>
<evidence type="ECO:0000256" key="3">
    <source>
        <dbReference type="ARBA" id="ARBA00022729"/>
    </source>
</evidence>
<dbReference type="RefSeq" id="WP_133341716.1">
    <property type="nucleotide sequence ID" value="NZ_SMZO01000007.1"/>
</dbReference>
<evidence type="ECO:0000256" key="2">
    <source>
        <dbReference type="ARBA" id="ARBA00006929"/>
    </source>
</evidence>
<evidence type="ECO:0000256" key="5">
    <source>
        <dbReference type="ARBA" id="ARBA00023143"/>
    </source>
</evidence>
<dbReference type="PANTHER" id="PTHR34933:SF1">
    <property type="entry name" value="FLAGELLAR L-RING PROTEIN"/>
    <property type="match status" value="1"/>
</dbReference>
<comment type="subunit">
    <text evidence="7">The basal body constitutes a major portion of the flagellar organelle and consists of four rings (L,P,S, and M) mounted on a central rod.</text>
</comment>
<dbReference type="PRINTS" id="PR01008">
    <property type="entry name" value="FLGLRINGFLGH"/>
</dbReference>
<evidence type="ECO:0000313" key="10">
    <source>
        <dbReference type="Proteomes" id="UP000294562"/>
    </source>
</evidence>
<dbReference type="PANTHER" id="PTHR34933">
    <property type="entry name" value="FLAGELLAR L-RING PROTEIN"/>
    <property type="match status" value="1"/>
</dbReference>
<evidence type="ECO:0000256" key="4">
    <source>
        <dbReference type="ARBA" id="ARBA00023136"/>
    </source>
</evidence>
<evidence type="ECO:0000256" key="8">
    <source>
        <dbReference type="SAM" id="MobiDB-lite"/>
    </source>
</evidence>
<dbReference type="Pfam" id="PF02107">
    <property type="entry name" value="FlgH"/>
    <property type="match status" value="1"/>
</dbReference>
<comment type="similarity">
    <text evidence="2 7">Belongs to the FlgH family.</text>
</comment>
<evidence type="ECO:0000256" key="1">
    <source>
        <dbReference type="ARBA" id="ARBA00002591"/>
    </source>
</evidence>
<reference evidence="9 10" key="1">
    <citation type="submission" date="2019-03" db="EMBL/GenBank/DDBJ databases">
        <title>Rhodobacteraceae bacterium SM1902, a new member of the family Rhodobacteraceae isolated from Yantai.</title>
        <authorList>
            <person name="Sun Y."/>
        </authorList>
    </citation>
    <scope>NUCLEOTIDE SEQUENCE [LARGE SCALE GENOMIC DNA]</scope>
    <source>
        <strain evidence="9 10">SM1902</strain>
    </source>
</reference>
<keyword evidence="9" id="KW-0969">Cilium</keyword>
<comment type="caution">
    <text evidence="9">The sequence shown here is derived from an EMBL/GenBank/DDBJ whole genome shotgun (WGS) entry which is preliminary data.</text>
</comment>
<dbReference type="GO" id="GO:0009279">
    <property type="term" value="C:cell outer membrane"/>
    <property type="evidence" value="ECO:0007669"/>
    <property type="project" value="UniProtKB-SubCell"/>
</dbReference>
<dbReference type="Proteomes" id="UP000294562">
    <property type="component" value="Unassembled WGS sequence"/>
</dbReference>
<keyword evidence="9" id="KW-0282">Flagellum</keyword>
<dbReference type="GO" id="GO:0003774">
    <property type="term" value="F:cytoskeletal motor activity"/>
    <property type="evidence" value="ECO:0007669"/>
    <property type="project" value="InterPro"/>
</dbReference>
<keyword evidence="3 7" id="KW-0732">Signal</keyword>
<protein>
    <recommendedName>
        <fullName evidence="7">Flagellar L-ring protein</fullName>
    </recommendedName>
    <alternativeName>
        <fullName evidence="7">Basal body L-ring protein</fullName>
    </alternativeName>
</protein>
<comment type="subcellular location">
    <subcellularLocation>
        <location evidence="7">Cell outer membrane</location>
        <topology evidence="7">Lipid-anchor</topology>
    </subcellularLocation>
    <subcellularLocation>
        <location evidence="7">Bacterial flagellum basal body</location>
    </subcellularLocation>
</comment>
<dbReference type="AlphaFoldDB" id="A0A4R6B1N4"/>
<dbReference type="InterPro" id="IPR000527">
    <property type="entry name" value="Flag_Lring"/>
</dbReference>
<evidence type="ECO:0000256" key="7">
    <source>
        <dbReference type="HAMAP-Rule" id="MF_00415"/>
    </source>
</evidence>
<dbReference type="GO" id="GO:0009427">
    <property type="term" value="C:bacterial-type flagellum basal body, distal rod, L ring"/>
    <property type="evidence" value="ECO:0007669"/>
    <property type="project" value="InterPro"/>
</dbReference>
<dbReference type="EMBL" id="SMZO01000007">
    <property type="protein sequence ID" value="TDL90567.1"/>
    <property type="molecule type" value="Genomic_DNA"/>
</dbReference>
<evidence type="ECO:0000313" key="9">
    <source>
        <dbReference type="EMBL" id="TDL90567.1"/>
    </source>
</evidence>
<keyword evidence="4 7" id="KW-0472">Membrane</keyword>
<dbReference type="GO" id="GO:0071973">
    <property type="term" value="P:bacterial-type flagellum-dependent cell motility"/>
    <property type="evidence" value="ECO:0007669"/>
    <property type="project" value="InterPro"/>
</dbReference>
<keyword evidence="6 7" id="KW-0998">Cell outer membrane</keyword>
<evidence type="ECO:0000256" key="6">
    <source>
        <dbReference type="ARBA" id="ARBA00023237"/>
    </source>
</evidence>
<proteinExistence type="inferred from homology"/>
<sequence length="240" mass="26255">MRLFLICIALLASIAGCGRLDHVGRPPSFSADDAGREHLAMSVQGLPNSLEKQRIVDQSSLWTGARNSLLGDRRAGERGDILTVVIEIDEKAEISNSTSRSRSAGESLEVPQLFGFPQRQNMPDGASAENPVDLSSSSESEGDGSVKRKEKLTLRVAATITDVMPNGVMRIEGSQEVRVNFEIRELLVSGYVRPEDVSRTNQITYDKIASARISYGGRGQITDVQQPRWGQQISDIILPF</sequence>
<dbReference type="HAMAP" id="MF_00415">
    <property type="entry name" value="FlgH"/>
    <property type="match status" value="1"/>
</dbReference>
<accession>A0A4R6B1N4</accession>
<keyword evidence="10" id="KW-1185">Reference proteome</keyword>
<keyword evidence="9" id="KW-0966">Cell projection</keyword>
<name>A0A4R6B1N4_9RHOB</name>
<keyword evidence="5 7" id="KW-0975">Bacterial flagellum</keyword>
<organism evidence="9 10">
    <name type="scientific">Meridianimarinicoccus aquatilis</name>
    <dbReference type="NCBI Taxonomy" id="2552766"/>
    <lineage>
        <taxon>Bacteria</taxon>
        <taxon>Pseudomonadati</taxon>
        <taxon>Pseudomonadota</taxon>
        <taxon>Alphaproteobacteria</taxon>
        <taxon>Rhodobacterales</taxon>
        <taxon>Paracoccaceae</taxon>
        <taxon>Meridianimarinicoccus</taxon>
    </lineage>
</organism>